<reference evidence="3" key="2">
    <citation type="submission" date="2019-07" db="EMBL/GenBank/DDBJ databases">
        <authorList>
            <person name="Yang Y."/>
            <person name="Bocs S."/>
            <person name="Baudouin L."/>
        </authorList>
    </citation>
    <scope>NUCLEOTIDE SEQUENCE</scope>
    <source>
        <tissue evidence="3">Spear leaf of Hainan Tall coconut</tissue>
    </source>
</reference>
<feature type="domain" description="F-box" evidence="1">
    <location>
        <begin position="9"/>
        <end position="41"/>
    </location>
</feature>
<dbReference type="InterPro" id="IPR001810">
    <property type="entry name" value="F-box_dom"/>
</dbReference>
<dbReference type="EMBL" id="CM017872">
    <property type="protein sequence ID" value="KAG1327591.1"/>
    <property type="molecule type" value="Genomic_DNA"/>
</dbReference>
<dbReference type="InterPro" id="IPR005174">
    <property type="entry name" value="KIB1-4_b-propeller"/>
</dbReference>
<dbReference type="Gene3D" id="1.20.1280.50">
    <property type="match status" value="1"/>
</dbReference>
<dbReference type="Pfam" id="PF03478">
    <property type="entry name" value="Beta-prop_KIB1-4"/>
    <property type="match status" value="1"/>
</dbReference>
<reference evidence="3" key="1">
    <citation type="journal article" date="2017" name="Gigascience">
        <title>The genome draft of coconut (Cocos nucifera).</title>
        <authorList>
            <person name="Xiao Y."/>
            <person name="Xu P."/>
            <person name="Fan H."/>
            <person name="Baudouin L."/>
            <person name="Xia W."/>
            <person name="Bocs S."/>
            <person name="Xu J."/>
            <person name="Li Q."/>
            <person name="Guo A."/>
            <person name="Zhou L."/>
            <person name="Li J."/>
            <person name="Wu Y."/>
            <person name="Ma Z."/>
            <person name="Armero A."/>
            <person name="Issali A.E."/>
            <person name="Liu N."/>
            <person name="Peng M."/>
            <person name="Yang Y."/>
        </authorList>
    </citation>
    <scope>NUCLEOTIDE SEQUENCE</scope>
    <source>
        <tissue evidence="3">Spear leaf of Hainan Tall coconut</tissue>
    </source>
</reference>
<feature type="domain" description="KIB1-4 beta-propeller" evidence="2">
    <location>
        <begin position="70"/>
        <end position="341"/>
    </location>
</feature>
<dbReference type="Pfam" id="PF00646">
    <property type="entry name" value="F-box"/>
    <property type="match status" value="1"/>
</dbReference>
<evidence type="ECO:0000313" key="3">
    <source>
        <dbReference type="EMBL" id="KAG1327591.1"/>
    </source>
</evidence>
<dbReference type="OrthoDB" id="722989at2759"/>
<evidence type="ECO:0000259" key="2">
    <source>
        <dbReference type="Pfam" id="PF03478"/>
    </source>
</evidence>
<comment type="caution">
    <text evidence="3">The sequence shown here is derived from an EMBL/GenBank/DDBJ whole genome shotgun (WGS) entry which is preliminary data.</text>
</comment>
<evidence type="ECO:0000313" key="4">
    <source>
        <dbReference type="Proteomes" id="UP000797356"/>
    </source>
</evidence>
<organism evidence="3 4">
    <name type="scientific">Cocos nucifera</name>
    <name type="common">Coconut palm</name>
    <dbReference type="NCBI Taxonomy" id="13894"/>
    <lineage>
        <taxon>Eukaryota</taxon>
        <taxon>Viridiplantae</taxon>
        <taxon>Streptophyta</taxon>
        <taxon>Embryophyta</taxon>
        <taxon>Tracheophyta</taxon>
        <taxon>Spermatophyta</taxon>
        <taxon>Magnoliopsida</taxon>
        <taxon>Liliopsida</taxon>
        <taxon>Arecaceae</taxon>
        <taxon>Arecoideae</taxon>
        <taxon>Cocoseae</taxon>
        <taxon>Attaleinae</taxon>
        <taxon>Cocos</taxon>
    </lineage>
</organism>
<protein>
    <submittedName>
        <fullName evidence="3">Putative F-box protein SKIP23</fullName>
    </submittedName>
</protein>
<name>A0A8K0HVS3_COCNU</name>
<accession>A0A8K0HVS3</accession>
<keyword evidence="4" id="KW-1185">Reference proteome</keyword>
<dbReference type="PANTHER" id="PTHR34708">
    <property type="entry name" value="OS07G0440000 PROTEIN"/>
    <property type="match status" value="1"/>
</dbReference>
<proteinExistence type="predicted"/>
<dbReference type="SUPFAM" id="SSF81383">
    <property type="entry name" value="F-box domain"/>
    <property type="match status" value="1"/>
</dbReference>
<gene>
    <name evidence="3" type="ORF">COCNU_01G015250</name>
</gene>
<dbReference type="Proteomes" id="UP000797356">
    <property type="component" value="Chromosome 1"/>
</dbReference>
<evidence type="ECO:0000259" key="1">
    <source>
        <dbReference type="Pfam" id="PF00646"/>
    </source>
</evidence>
<sequence length="382" mass="42997">MSHPAKRNWANLPLDLLREIANRLTIRDCRRFRKVCASWASVEFPFMPYLLLPSDDGQYHTLLSAADHTTFPAPPLPALHGKWCVGSQDNWLATLDKYQVSLLNVFTGEEIKLPSIFTHPRLDMVAFCGILQFYMTGKLRRLLPQIVFSPNPSPVDYTAVVLLDYPPVQFMYTRAGEDKWTNLEELKKAQEVIYRDGRFLAVLESGETVAVDLDVDGRPSELIAGRSADFSSSIKYLVDSPGDLLQVRRYFGQTPVGDGDMMMEIKTARIQVFRWNAGRDEWVPVESLGDQSLFVGTCCSFSFEDQEIPGLKGNRVYFTDDCSAFLCSDKGREATWDVGVFSLEDGSIETCLPPIPSPKPNCRRPPIWIILPNSLLDVSVDG</sequence>
<dbReference type="AlphaFoldDB" id="A0A8K0HVS3"/>
<dbReference type="PANTHER" id="PTHR34708:SF1">
    <property type="entry name" value="OS08G0126400 PROTEIN"/>
    <property type="match status" value="1"/>
</dbReference>
<dbReference type="InterPro" id="IPR036047">
    <property type="entry name" value="F-box-like_dom_sf"/>
</dbReference>